<dbReference type="EMBL" id="JAANER010000008">
    <property type="protein sequence ID" value="KAG9186433.1"/>
    <property type="molecule type" value="Genomic_DNA"/>
</dbReference>
<organism evidence="1 2">
    <name type="scientific">Alternaria panax</name>
    <dbReference type="NCBI Taxonomy" id="48097"/>
    <lineage>
        <taxon>Eukaryota</taxon>
        <taxon>Fungi</taxon>
        <taxon>Dikarya</taxon>
        <taxon>Ascomycota</taxon>
        <taxon>Pezizomycotina</taxon>
        <taxon>Dothideomycetes</taxon>
        <taxon>Pleosporomycetidae</taxon>
        <taxon>Pleosporales</taxon>
        <taxon>Pleosporineae</taxon>
        <taxon>Pleosporaceae</taxon>
        <taxon>Alternaria</taxon>
        <taxon>Alternaria sect. Panax</taxon>
    </lineage>
</organism>
<dbReference type="Proteomes" id="UP001199106">
    <property type="component" value="Unassembled WGS sequence"/>
</dbReference>
<protein>
    <submittedName>
        <fullName evidence="1">Uncharacterized protein</fullName>
    </submittedName>
</protein>
<evidence type="ECO:0000313" key="2">
    <source>
        <dbReference type="Proteomes" id="UP001199106"/>
    </source>
</evidence>
<keyword evidence="2" id="KW-1185">Reference proteome</keyword>
<dbReference type="AlphaFoldDB" id="A0AAD4I5F3"/>
<reference evidence="1" key="1">
    <citation type="submission" date="2021-07" db="EMBL/GenBank/DDBJ databases">
        <title>Genome Resource of American Ginseng Black Spot Pathogen Alternaria panax.</title>
        <authorList>
            <person name="Qiu C."/>
            <person name="Wang W."/>
            <person name="Liu Z."/>
        </authorList>
    </citation>
    <scope>NUCLEOTIDE SEQUENCE</scope>
    <source>
        <strain evidence="1">BNCC115425</strain>
    </source>
</reference>
<comment type="caution">
    <text evidence="1">The sequence shown here is derived from an EMBL/GenBank/DDBJ whole genome shotgun (WGS) entry which is preliminary data.</text>
</comment>
<proteinExistence type="predicted"/>
<gene>
    <name evidence="1" type="ORF">G6011_09541</name>
</gene>
<name>A0AAD4I5F3_9PLEO</name>
<accession>A0AAD4I5F3</accession>
<sequence>MGQENDDQHPAGRPDETTLFFSDIERAFSERLKFLQLDSIVCFIVSNDKSDPEIAL</sequence>
<evidence type="ECO:0000313" key="1">
    <source>
        <dbReference type="EMBL" id="KAG9186433.1"/>
    </source>
</evidence>